<dbReference type="AlphaFoldDB" id="A0A3E4Z3P6"/>
<feature type="signal peptide" evidence="1">
    <location>
        <begin position="1"/>
        <end position="24"/>
    </location>
</feature>
<feature type="chain" id="PRO_5017591447" description="Lipocalin-like domain-containing protein" evidence="1">
    <location>
        <begin position="25"/>
        <end position="141"/>
    </location>
</feature>
<dbReference type="InterPro" id="IPR024311">
    <property type="entry name" value="Lipocalin-like"/>
</dbReference>
<evidence type="ECO:0000256" key="1">
    <source>
        <dbReference type="SAM" id="SignalP"/>
    </source>
</evidence>
<sequence length="141" mass="16209">MKTFRLIGMALLAVVMCVNFTSCSDDEEDDGSYKLAGTTWTQDGDDDVFSFLNGGEVVTYENYTDYKNGEKAYHMKWSVKGDVLTLTYDGYFENGTVTPEKQESDYWQITSFNKDKMVLKLIDSDDEYAEIGETWIFDRLK</sequence>
<dbReference type="EMBL" id="QSTW01000039">
    <property type="protein sequence ID" value="RGM84788.1"/>
    <property type="molecule type" value="Genomic_DNA"/>
</dbReference>
<proteinExistence type="predicted"/>
<keyword evidence="1" id="KW-0732">Signal</keyword>
<feature type="domain" description="Lipocalin-like" evidence="2">
    <location>
        <begin position="32"/>
        <end position="119"/>
    </location>
</feature>
<name>A0A3E4Z3P6_9BACT</name>
<evidence type="ECO:0000313" key="3">
    <source>
        <dbReference type="EMBL" id="RGM84788.1"/>
    </source>
</evidence>
<dbReference type="RefSeq" id="WP_117703015.1">
    <property type="nucleotide sequence ID" value="NZ_QSTW01000039.1"/>
</dbReference>
<protein>
    <recommendedName>
        <fullName evidence="2">Lipocalin-like domain-containing protein</fullName>
    </recommendedName>
</protein>
<reference evidence="3 4" key="1">
    <citation type="submission" date="2018-08" db="EMBL/GenBank/DDBJ databases">
        <title>A genome reference for cultivated species of the human gut microbiota.</title>
        <authorList>
            <person name="Zou Y."/>
            <person name="Xue W."/>
            <person name="Luo G."/>
        </authorList>
    </citation>
    <scope>NUCLEOTIDE SEQUENCE [LARGE SCALE GENOMIC DNA]</scope>
    <source>
        <strain evidence="3 4">OM06-2</strain>
    </source>
</reference>
<dbReference type="Pfam" id="PF13648">
    <property type="entry name" value="Lipocalin_4"/>
    <property type="match status" value="1"/>
</dbReference>
<evidence type="ECO:0000259" key="2">
    <source>
        <dbReference type="Pfam" id="PF13648"/>
    </source>
</evidence>
<accession>A0A3E4Z3P6</accession>
<gene>
    <name evidence="3" type="ORF">DXB87_16890</name>
</gene>
<organism evidence="3 4">
    <name type="scientific">Phocaeicola plebeius</name>
    <dbReference type="NCBI Taxonomy" id="310297"/>
    <lineage>
        <taxon>Bacteria</taxon>
        <taxon>Pseudomonadati</taxon>
        <taxon>Bacteroidota</taxon>
        <taxon>Bacteroidia</taxon>
        <taxon>Bacteroidales</taxon>
        <taxon>Bacteroidaceae</taxon>
        <taxon>Phocaeicola</taxon>
    </lineage>
</organism>
<evidence type="ECO:0000313" key="4">
    <source>
        <dbReference type="Proteomes" id="UP000260814"/>
    </source>
</evidence>
<comment type="caution">
    <text evidence="3">The sequence shown here is derived from an EMBL/GenBank/DDBJ whole genome shotgun (WGS) entry which is preliminary data.</text>
</comment>
<dbReference type="Proteomes" id="UP000260814">
    <property type="component" value="Unassembled WGS sequence"/>
</dbReference>